<dbReference type="GO" id="GO:0003873">
    <property type="term" value="F:6-phosphofructo-2-kinase activity"/>
    <property type="evidence" value="ECO:0007669"/>
    <property type="project" value="InterPro"/>
</dbReference>
<evidence type="ECO:0000259" key="7">
    <source>
        <dbReference type="Pfam" id="PF01591"/>
    </source>
</evidence>
<evidence type="ECO:0000256" key="4">
    <source>
        <dbReference type="ARBA" id="ARBA00022801"/>
    </source>
</evidence>
<dbReference type="SMART" id="SM00855">
    <property type="entry name" value="PGAM"/>
    <property type="match status" value="1"/>
</dbReference>
<keyword evidence="9" id="KW-1185">Reference proteome</keyword>
<keyword evidence="8" id="KW-0418">Kinase</keyword>
<dbReference type="STRING" id="13706.A0A1X2HUW2"/>
<comment type="caution">
    <text evidence="8">The sequence shown here is derived from an EMBL/GenBank/DDBJ whole genome shotgun (WGS) entry which is preliminary data.</text>
</comment>
<evidence type="ECO:0000256" key="6">
    <source>
        <dbReference type="SAM" id="MobiDB-lite"/>
    </source>
</evidence>
<dbReference type="EMBL" id="MCGN01000001">
    <property type="protein sequence ID" value="ORZ02878.1"/>
    <property type="molecule type" value="Genomic_DNA"/>
</dbReference>
<name>A0A1X2HUW2_SYNRA</name>
<dbReference type="GO" id="GO:0006000">
    <property type="term" value="P:fructose metabolic process"/>
    <property type="evidence" value="ECO:0007669"/>
    <property type="project" value="InterPro"/>
</dbReference>
<dbReference type="PANTHER" id="PTHR10606:SF44">
    <property type="entry name" value="6-PHOSPHOFRUCTO 2-KINASE_FRUCTOSE 2,6-BISPHOSPHATASE LONG FORM"/>
    <property type="match status" value="1"/>
</dbReference>
<dbReference type="EC" id="3.1.3.46" evidence="2"/>
<evidence type="ECO:0000313" key="8">
    <source>
        <dbReference type="EMBL" id="ORZ02878.1"/>
    </source>
</evidence>
<dbReference type="Pfam" id="PF00300">
    <property type="entry name" value="His_Phos_1"/>
    <property type="match status" value="1"/>
</dbReference>
<dbReference type="SUPFAM" id="SSF53254">
    <property type="entry name" value="Phosphoglycerate mutase-like"/>
    <property type="match status" value="1"/>
</dbReference>
<dbReference type="GO" id="GO:0004331">
    <property type="term" value="F:fructose-2,6-bisphosphate 2-phosphatase activity"/>
    <property type="evidence" value="ECO:0007669"/>
    <property type="project" value="UniProtKB-EC"/>
</dbReference>
<reference evidence="8 9" key="1">
    <citation type="submission" date="2016-07" db="EMBL/GenBank/DDBJ databases">
        <title>Pervasive Adenine N6-methylation of Active Genes in Fungi.</title>
        <authorList>
            <consortium name="DOE Joint Genome Institute"/>
            <person name="Mondo S.J."/>
            <person name="Dannebaum R.O."/>
            <person name="Kuo R.C."/>
            <person name="Labutti K."/>
            <person name="Haridas S."/>
            <person name="Kuo A."/>
            <person name="Salamov A."/>
            <person name="Ahrendt S.R."/>
            <person name="Lipzen A."/>
            <person name="Sullivan W."/>
            <person name="Andreopoulos W.B."/>
            <person name="Clum A."/>
            <person name="Lindquist E."/>
            <person name="Daum C."/>
            <person name="Ramamoorthy G.K."/>
            <person name="Gryganskyi A."/>
            <person name="Culley D."/>
            <person name="Magnuson J.K."/>
            <person name="James T.Y."/>
            <person name="O'Malley M.A."/>
            <person name="Stajich J.E."/>
            <person name="Spatafora J.W."/>
            <person name="Visel A."/>
            <person name="Grigoriev I.V."/>
        </authorList>
    </citation>
    <scope>NUCLEOTIDE SEQUENCE [LARGE SCALE GENOMIC DNA]</scope>
    <source>
        <strain evidence="8 9">NRRL 2496</strain>
    </source>
</reference>
<dbReference type="InParanoid" id="A0A1X2HUW2"/>
<dbReference type="GO" id="GO:0005829">
    <property type="term" value="C:cytosol"/>
    <property type="evidence" value="ECO:0007669"/>
    <property type="project" value="TreeGrafter"/>
</dbReference>
<keyword evidence="3" id="KW-0547">Nucleotide-binding</keyword>
<feature type="region of interest" description="Disordered" evidence="6">
    <location>
        <begin position="448"/>
        <end position="502"/>
    </location>
</feature>
<feature type="compositionally biased region" description="Low complexity" evidence="6">
    <location>
        <begin position="476"/>
        <end position="493"/>
    </location>
</feature>
<dbReference type="InterPro" id="IPR027417">
    <property type="entry name" value="P-loop_NTPase"/>
</dbReference>
<feature type="domain" description="6-phosphofructo-2-kinase" evidence="7">
    <location>
        <begin position="9"/>
        <end position="196"/>
    </location>
</feature>
<dbReference type="SUPFAM" id="SSF52540">
    <property type="entry name" value="P-loop containing nucleoside triphosphate hydrolases"/>
    <property type="match status" value="1"/>
</dbReference>
<dbReference type="Gene3D" id="3.40.50.300">
    <property type="entry name" value="P-loop containing nucleotide triphosphate hydrolases"/>
    <property type="match status" value="1"/>
</dbReference>
<evidence type="ECO:0000256" key="5">
    <source>
        <dbReference type="ARBA" id="ARBA00022840"/>
    </source>
</evidence>
<comment type="similarity">
    <text evidence="1">In the C-terminal section; belongs to the phosphoglycerate mutase family.</text>
</comment>
<gene>
    <name evidence="8" type="ORF">BCR43DRAFT_510011</name>
</gene>
<dbReference type="InterPro" id="IPR003094">
    <property type="entry name" value="6Pfruct_kin"/>
</dbReference>
<dbReference type="GO" id="GO:0005524">
    <property type="term" value="F:ATP binding"/>
    <property type="evidence" value="ECO:0007669"/>
    <property type="project" value="UniProtKB-KW"/>
</dbReference>
<keyword evidence="4" id="KW-0378">Hydrolase</keyword>
<dbReference type="InterPro" id="IPR013079">
    <property type="entry name" value="6Phosfructo_kin"/>
</dbReference>
<organism evidence="8 9">
    <name type="scientific">Syncephalastrum racemosum</name>
    <name type="common">Filamentous fungus</name>
    <dbReference type="NCBI Taxonomy" id="13706"/>
    <lineage>
        <taxon>Eukaryota</taxon>
        <taxon>Fungi</taxon>
        <taxon>Fungi incertae sedis</taxon>
        <taxon>Mucoromycota</taxon>
        <taxon>Mucoromycotina</taxon>
        <taxon>Mucoromycetes</taxon>
        <taxon>Mucorales</taxon>
        <taxon>Syncephalastraceae</taxon>
        <taxon>Syncephalastrum</taxon>
    </lineage>
</organism>
<protein>
    <recommendedName>
        <fullName evidence="2">fructose-2,6-bisphosphate 2-phosphatase</fullName>
        <ecNumber evidence="2">3.1.3.46</ecNumber>
    </recommendedName>
</protein>
<dbReference type="FunCoup" id="A0A1X2HUW2">
    <property type="interactions" value="286"/>
</dbReference>
<dbReference type="PANTHER" id="PTHR10606">
    <property type="entry name" value="6-PHOSPHOFRUCTO-2-KINASE/FRUCTOSE-2,6-BISPHOSPHATASE"/>
    <property type="match status" value="1"/>
</dbReference>
<dbReference type="OrthoDB" id="267323at2759"/>
<dbReference type="Proteomes" id="UP000242180">
    <property type="component" value="Unassembled WGS sequence"/>
</dbReference>
<accession>A0A1X2HUW2</accession>
<dbReference type="Pfam" id="PF01591">
    <property type="entry name" value="6PF2K"/>
    <property type="match status" value="1"/>
</dbReference>
<evidence type="ECO:0000256" key="1">
    <source>
        <dbReference type="ARBA" id="ARBA00008408"/>
    </source>
</evidence>
<dbReference type="OMA" id="PWMGSRL"/>
<dbReference type="AlphaFoldDB" id="A0A1X2HUW2"/>
<evidence type="ECO:0000256" key="2">
    <source>
        <dbReference type="ARBA" id="ARBA00013067"/>
    </source>
</evidence>
<feature type="region of interest" description="Disordered" evidence="6">
    <location>
        <begin position="392"/>
        <end position="419"/>
    </location>
</feature>
<dbReference type="InterPro" id="IPR013078">
    <property type="entry name" value="His_Pase_superF_clade-1"/>
</dbReference>
<dbReference type="FunFam" id="3.40.50.1240:FF:000005">
    <property type="entry name" value="GpmB, Fructose-2,6-bisphosphatase"/>
    <property type="match status" value="1"/>
</dbReference>
<dbReference type="Gene3D" id="3.40.50.1240">
    <property type="entry name" value="Phosphoglycerate mutase-like"/>
    <property type="match status" value="1"/>
</dbReference>
<evidence type="ECO:0000256" key="3">
    <source>
        <dbReference type="ARBA" id="ARBA00022741"/>
    </source>
</evidence>
<dbReference type="FunFam" id="3.40.50.300:FF:000644">
    <property type="entry name" value="GpmB, Fructose-2,6-bisphosphatase"/>
    <property type="match status" value="1"/>
</dbReference>
<sequence length="519" mass="59147">MALSHIHVVCRYLTWLGIKTKVFNVGNYRRQLHGANLPHTFFDPHNPVGEQHRKEAAAAALEDMLNWFDTEQGIVAIYDATNSTLSRRKWLHEELGKQDILVLFIESICQDENLILANIKDVKLSSPDYVNMDPDMAADDFRARIDHYQEHYQTVIEEDYSYIKLINVGSQVIINMIQGYLESRIIYYLMNLHIAPRKIYFSRHGESQYNVLGKIGGDSYLSPRGKLYATKLPGLIREHLGDQSLTVWTSTMKRTIETGELLPYPKLQWKALDELDAGVCDGMTYEEIEEKYPEDYANRDEDKFNYRYRGGESYRDVVLRLEPVIMALERHENILIIGHQAILRCIYAYFMNYNHEDLPYIKIPLHTVIELTPKAYGCEEKRYKVDIDAVDTHRPKHSKTTAKPLQANPAEARKKKAGLGGDKLTVQLPVGASGEIVKDAQSPILPISPKLYPKGAQIKEPGKTQTALQQPPPPVQAKAKQQPQQHQPHIKIPSLHTPVEGEMTALDLGDAALEEKKGE</sequence>
<proteinExistence type="inferred from homology"/>
<dbReference type="CDD" id="cd07067">
    <property type="entry name" value="HP_PGM_like"/>
    <property type="match status" value="1"/>
</dbReference>
<dbReference type="PRINTS" id="PR00991">
    <property type="entry name" value="6PFRUCTKNASE"/>
</dbReference>
<dbReference type="InterPro" id="IPR029033">
    <property type="entry name" value="His_PPase_superfam"/>
</dbReference>
<evidence type="ECO:0000313" key="9">
    <source>
        <dbReference type="Proteomes" id="UP000242180"/>
    </source>
</evidence>
<keyword evidence="8" id="KW-0808">Transferase</keyword>
<keyword evidence="5" id="KW-0067">ATP-binding</keyword>
<dbReference type="GO" id="GO:0006003">
    <property type="term" value="P:fructose 2,6-bisphosphate metabolic process"/>
    <property type="evidence" value="ECO:0007669"/>
    <property type="project" value="InterPro"/>
</dbReference>